<accession>A0ACC0ASR2</accession>
<evidence type="ECO:0000313" key="2">
    <source>
        <dbReference type="Proteomes" id="UP001060085"/>
    </source>
</evidence>
<organism evidence="1 2">
    <name type="scientific">Catharanthus roseus</name>
    <name type="common">Madagascar periwinkle</name>
    <name type="synonym">Vinca rosea</name>
    <dbReference type="NCBI Taxonomy" id="4058"/>
    <lineage>
        <taxon>Eukaryota</taxon>
        <taxon>Viridiplantae</taxon>
        <taxon>Streptophyta</taxon>
        <taxon>Embryophyta</taxon>
        <taxon>Tracheophyta</taxon>
        <taxon>Spermatophyta</taxon>
        <taxon>Magnoliopsida</taxon>
        <taxon>eudicotyledons</taxon>
        <taxon>Gunneridae</taxon>
        <taxon>Pentapetalae</taxon>
        <taxon>asterids</taxon>
        <taxon>lamiids</taxon>
        <taxon>Gentianales</taxon>
        <taxon>Apocynaceae</taxon>
        <taxon>Rauvolfioideae</taxon>
        <taxon>Vinceae</taxon>
        <taxon>Catharanthinae</taxon>
        <taxon>Catharanthus</taxon>
    </lineage>
</organism>
<proteinExistence type="predicted"/>
<gene>
    <name evidence="1" type="ORF">M9H77_22897</name>
</gene>
<keyword evidence="2" id="KW-1185">Reference proteome</keyword>
<dbReference type="EMBL" id="CM044705">
    <property type="protein sequence ID" value="KAI5663574.1"/>
    <property type="molecule type" value="Genomic_DNA"/>
</dbReference>
<evidence type="ECO:0000313" key="1">
    <source>
        <dbReference type="EMBL" id="KAI5663574.1"/>
    </source>
</evidence>
<dbReference type="Proteomes" id="UP001060085">
    <property type="component" value="Linkage Group LG05"/>
</dbReference>
<reference evidence="2" key="1">
    <citation type="journal article" date="2023" name="Nat. Plants">
        <title>Single-cell RNA sequencing provides a high-resolution roadmap for understanding the multicellular compartmentation of specialized metabolism.</title>
        <authorList>
            <person name="Sun S."/>
            <person name="Shen X."/>
            <person name="Li Y."/>
            <person name="Li Y."/>
            <person name="Wang S."/>
            <person name="Li R."/>
            <person name="Zhang H."/>
            <person name="Shen G."/>
            <person name="Guo B."/>
            <person name="Wei J."/>
            <person name="Xu J."/>
            <person name="St-Pierre B."/>
            <person name="Chen S."/>
            <person name="Sun C."/>
        </authorList>
    </citation>
    <scope>NUCLEOTIDE SEQUENCE [LARGE SCALE GENOMIC DNA]</scope>
</reference>
<sequence length="207" mass="23201">MVGTFVRLVPSALVLYSGPLGPLVAGHGSHIKEVLRANLYRSKKTDGKEGKWAEGMMRFLMEEEQPHRCTWTKLSKKASALLPSIDRTQALLSSSDSDICGAFSFLQLPYMRFYFRHRMIFSDHDGKKNPCNCNFFHRIFFVVCVVDCHFVSQGKFQIKKAYEKACGSVLSYLPNWCRDDRPCIAGLFLGKGSLVAVDQAAGLAPIL</sequence>
<protein>
    <submittedName>
        <fullName evidence="1">Uncharacterized protein</fullName>
    </submittedName>
</protein>
<name>A0ACC0ASR2_CATRO</name>
<comment type="caution">
    <text evidence="1">The sequence shown here is derived from an EMBL/GenBank/DDBJ whole genome shotgun (WGS) entry which is preliminary data.</text>
</comment>